<dbReference type="OrthoDB" id="9762833at2"/>
<keyword evidence="5 6" id="KW-0472">Membrane</keyword>
<dbReference type="InterPro" id="IPR037272">
    <property type="entry name" value="SNS_sf"/>
</dbReference>
<evidence type="ECO:0000256" key="2">
    <source>
        <dbReference type="ARBA" id="ARBA00022448"/>
    </source>
</evidence>
<dbReference type="CDD" id="cd10336">
    <property type="entry name" value="SLC6sbd_Tyt1-Like"/>
    <property type="match status" value="1"/>
</dbReference>
<dbReference type="AlphaFoldDB" id="A0A1I2JMD3"/>
<gene>
    <name evidence="7" type="ORF">SAMN04487885_102172</name>
</gene>
<dbReference type="EMBL" id="FOOE01000002">
    <property type="protein sequence ID" value="SFF55110.1"/>
    <property type="molecule type" value="Genomic_DNA"/>
</dbReference>
<dbReference type="InterPro" id="IPR000175">
    <property type="entry name" value="Na/ntran_symport"/>
</dbReference>
<keyword evidence="3 6" id="KW-0812">Transmembrane</keyword>
<dbReference type="PROSITE" id="PS51257">
    <property type="entry name" value="PROKAR_LIPOPROTEIN"/>
    <property type="match status" value="1"/>
</dbReference>
<dbReference type="NCBIfam" id="NF037979">
    <property type="entry name" value="Na_transp"/>
    <property type="match status" value="1"/>
</dbReference>
<evidence type="ECO:0000313" key="8">
    <source>
        <dbReference type="Proteomes" id="UP000182135"/>
    </source>
</evidence>
<evidence type="ECO:0000313" key="7">
    <source>
        <dbReference type="EMBL" id="SFF55110.1"/>
    </source>
</evidence>
<dbReference type="InterPro" id="IPR047218">
    <property type="entry name" value="YocR/YhdH-like"/>
</dbReference>
<accession>A0A1I2JMD3</accession>
<feature type="transmembrane region" description="Helical" evidence="6">
    <location>
        <begin position="88"/>
        <end position="116"/>
    </location>
</feature>
<dbReference type="PANTHER" id="PTHR42948">
    <property type="entry name" value="TRANSPORTER"/>
    <property type="match status" value="1"/>
</dbReference>
<sequence>MEKKKRENFSSSAGFVLSCIGAAVGLGNIWMFPYRLGQNGGMVFLIPYFLFVLVLGSTGLITEFAFGRKFRSGSMNGIRTVFKEKNKIGGFILGIIPVIGLMGVFMFYNIVVGWILKYFSMSISGELSSIDINSYFNSFSGTSNTIVWNFISIILTVAIVYMGVTKGIEKINKIIMPALFIIFILLGIRSLTLPGAIEGVRYLLTPKWEYLFKVNTWVMALGQAFFTVSLNGCGMVVYGSYIKDNFDIPRSALSTAILDTMAALLASFVIMPAVFAFNLDPMAGPPLLFITMPTIFKSMPGGRIISIVFFLSLLFAAISSSINMLEGPVEAMMSQTKFNRKKSSIIIASIAFIFSIPLNMSMTSFDNFTNLITVIISPVAALIVLIVFYYMYGEERAMEAINEGAARKLGKGFLRFAKYGFTIITIAVIVLGIVYGGIG</sequence>
<dbReference type="PRINTS" id="PR00176">
    <property type="entry name" value="NANEUSMPORT"/>
</dbReference>
<feature type="transmembrane region" description="Helical" evidence="6">
    <location>
        <begin position="416"/>
        <end position="438"/>
    </location>
</feature>
<dbReference type="PANTHER" id="PTHR42948:SF1">
    <property type="entry name" value="TRANSPORTER"/>
    <property type="match status" value="1"/>
</dbReference>
<feature type="transmembrane region" description="Helical" evidence="6">
    <location>
        <begin position="345"/>
        <end position="365"/>
    </location>
</feature>
<feature type="transmembrane region" description="Helical" evidence="6">
    <location>
        <begin position="146"/>
        <end position="164"/>
    </location>
</feature>
<dbReference type="GO" id="GO:0016020">
    <property type="term" value="C:membrane"/>
    <property type="evidence" value="ECO:0007669"/>
    <property type="project" value="UniProtKB-SubCell"/>
</dbReference>
<dbReference type="SUPFAM" id="SSF161070">
    <property type="entry name" value="SNF-like"/>
    <property type="match status" value="1"/>
</dbReference>
<dbReference type="eggNOG" id="COG0733">
    <property type="taxonomic scope" value="Bacteria"/>
</dbReference>
<evidence type="ECO:0000256" key="1">
    <source>
        <dbReference type="ARBA" id="ARBA00004141"/>
    </source>
</evidence>
<dbReference type="Proteomes" id="UP000182135">
    <property type="component" value="Unassembled WGS sequence"/>
</dbReference>
<protein>
    <submittedName>
        <fullName evidence="7">Neurotransmitter:Na+ symporter, NSS family</fullName>
    </submittedName>
</protein>
<dbReference type="RefSeq" id="WP_027639011.1">
    <property type="nucleotide sequence ID" value="NZ_CABMJC010000015.1"/>
</dbReference>
<dbReference type="Pfam" id="PF00209">
    <property type="entry name" value="SNF"/>
    <property type="match status" value="2"/>
</dbReference>
<comment type="subcellular location">
    <subcellularLocation>
        <location evidence="1">Membrane</location>
        <topology evidence="1">Multi-pass membrane protein</topology>
    </subcellularLocation>
</comment>
<feature type="transmembrane region" description="Helical" evidence="6">
    <location>
        <begin position="176"/>
        <end position="197"/>
    </location>
</feature>
<feature type="transmembrane region" description="Helical" evidence="6">
    <location>
        <begin position="253"/>
        <end position="277"/>
    </location>
</feature>
<feature type="transmembrane region" description="Helical" evidence="6">
    <location>
        <begin position="217"/>
        <end position="241"/>
    </location>
</feature>
<evidence type="ECO:0000256" key="3">
    <source>
        <dbReference type="ARBA" id="ARBA00022692"/>
    </source>
</evidence>
<feature type="transmembrane region" description="Helical" evidence="6">
    <location>
        <begin position="44"/>
        <end position="67"/>
    </location>
</feature>
<keyword evidence="8" id="KW-1185">Reference proteome</keyword>
<feature type="transmembrane region" description="Helical" evidence="6">
    <location>
        <begin position="371"/>
        <end position="392"/>
    </location>
</feature>
<organism evidence="7 8">
    <name type="scientific">Clostridium cadaveris</name>
    <dbReference type="NCBI Taxonomy" id="1529"/>
    <lineage>
        <taxon>Bacteria</taxon>
        <taxon>Bacillati</taxon>
        <taxon>Bacillota</taxon>
        <taxon>Clostridia</taxon>
        <taxon>Eubacteriales</taxon>
        <taxon>Clostridiaceae</taxon>
        <taxon>Clostridium</taxon>
    </lineage>
</organism>
<feature type="transmembrane region" description="Helical" evidence="6">
    <location>
        <begin position="304"/>
        <end position="325"/>
    </location>
</feature>
<dbReference type="PROSITE" id="PS50267">
    <property type="entry name" value="NA_NEUROTRAN_SYMP_3"/>
    <property type="match status" value="1"/>
</dbReference>
<proteinExistence type="predicted"/>
<evidence type="ECO:0000256" key="4">
    <source>
        <dbReference type="ARBA" id="ARBA00022989"/>
    </source>
</evidence>
<evidence type="ECO:0000256" key="5">
    <source>
        <dbReference type="ARBA" id="ARBA00023136"/>
    </source>
</evidence>
<feature type="transmembrane region" description="Helical" evidence="6">
    <location>
        <begin position="12"/>
        <end position="32"/>
    </location>
</feature>
<evidence type="ECO:0000256" key="6">
    <source>
        <dbReference type="SAM" id="Phobius"/>
    </source>
</evidence>
<keyword evidence="2" id="KW-0813">Transport</keyword>
<keyword evidence="4 6" id="KW-1133">Transmembrane helix</keyword>
<name>A0A1I2JMD3_9CLOT</name>
<dbReference type="STRING" id="1529.SAMN04487885_102172"/>
<reference evidence="7 8" key="1">
    <citation type="submission" date="2016-10" db="EMBL/GenBank/DDBJ databases">
        <authorList>
            <person name="de Groot N.N."/>
        </authorList>
    </citation>
    <scope>NUCLEOTIDE SEQUENCE [LARGE SCALE GENOMIC DNA]</scope>
    <source>
        <strain evidence="7 8">NLAE-zl-G419</strain>
    </source>
</reference>